<evidence type="ECO:0000313" key="12">
    <source>
        <dbReference type="Proteomes" id="UP001597131"/>
    </source>
</evidence>
<dbReference type="SUPFAM" id="SSF53756">
    <property type="entry name" value="UDP-Glycosyltransferase/glycogen phosphorylase"/>
    <property type="match status" value="1"/>
</dbReference>
<keyword evidence="5" id="KW-0441">Lipid A biosynthesis</keyword>
<dbReference type="PANTHER" id="PTHR30372:SF4">
    <property type="entry name" value="LIPID-A-DISACCHARIDE SYNTHASE, MITOCHONDRIAL-RELATED"/>
    <property type="match status" value="1"/>
</dbReference>
<keyword evidence="7 11" id="KW-0808">Transferase</keyword>
<evidence type="ECO:0000256" key="8">
    <source>
        <dbReference type="ARBA" id="ARBA00023098"/>
    </source>
</evidence>
<protein>
    <recommendedName>
        <fullName evidence="3 10">Lipid-A-disaccharide synthase</fullName>
        <ecNumber evidence="2 10">2.4.1.182</ecNumber>
    </recommendedName>
</protein>
<evidence type="ECO:0000256" key="4">
    <source>
        <dbReference type="ARBA" id="ARBA00022516"/>
    </source>
</evidence>
<comment type="function">
    <text evidence="1">Condensation of UDP-2,3-diacylglucosamine and 2,3-diacylglucosamine-1-phosphate to form lipid A disaccharide, a precursor of lipid A, a phosphorylated glycolipid that anchors the lipopolysaccharide to the outer membrane of the cell.</text>
</comment>
<evidence type="ECO:0000256" key="7">
    <source>
        <dbReference type="ARBA" id="ARBA00022679"/>
    </source>
</evidence>
<keyword evidence="12" id="KW-1185">Reference proteome</keyword>
<evidence type="ECO:0000256" key="6">
    <source>
        <dbReference type="ARBA" id="ARBA00022676"/>
    </source>
</evidence>
<dbReference type="Proteomes" id="UP001597131">
    <property type="component" value="Unassembled WGS sequence"/>
</dbReference>
<evidence type="ECO:0000313" key="11">
    <source>
        <dbReference type="EMBL" id="MFD1094157.1"/>
    </source>
</evidence>
<gene>
    <name evidence="11" type="primary">lpxB</name>
    <name evidence="11" type="ORF">ACFQ3Q_00205</name>
</gene>
<evidence type="ECO:0000256" key="3">
    <source>
        <dbReference type="ARBA" id="ARBA00020902"/>
    </source>
</evidence>
<evidence type="ECO:0000256" key="10">
    <source>
        <dbReference type="NCBIfam" id="TIGR00215"/>
    </source>
</evidence>
<comment type="caution">
    <text evidence="11">The sequence shown here is derived from an EMBL/GenBank/DDBJ whole genome shotgun (WGS) entry which is preliminary data.</text>
</comment>
<sequence length="371" mass="43009">MKYYIIAGEASGDLHASNLMKALKQTDPEADFRYWGGDLMKEQGGTLVKHYRELAFMGFVEVLFNITTILKNISFCKADIMDYEPDVIIFVDYPGFNLRIANWAKQKGFRTHYYISPQIWAWKENRISDIKRDIDQMYVILPFEKNFYEKKHKFPVHFVGHPLIDAIADRELVDAENFKLEHNLDDRPIIALLPGSRKQEITKMLKVMLSITEDFPDYQFVIAGAPSQEVEFYQHFIRKKNIRLVMNKTYDVLSLSNAALVTSGTATLETALFKVPEVVCYKGSLISYQIAKRVINLDFISLVNLIMGREVVKELIQNSFNKKQLKAELKNILLEDRRKKMFEDYYLLEQKLGGKGASKKTAELIYQAINK</sequence>
<evidence type="ECO:0000256" key="1">
    <source>
        <dbReference type="ARBA" id="ARBA00002056"/>
    </source>
</evidence>
<dbReference type="EMBL" id="JBHTLI010000001">
    <property type="protein sequence ID" value="MFD1094157.1"/>
    <property type="molecule type" value="Genomic_DNA"/>
</dbReference>
<dbReference type="InterPro" id="IPR003835">
    <property type="entry name" value="Glyco_trans_19"/>
</dbReference>
<evidence type="ECO:0000256" key="5">
    <source>
        <dbReference type="ARBA" id="ARBA00022556"/>
    </source>
</evidence>
<proteinExistence type="predicted"/>
<evidence type="ECO:0000256" key="2">
    <source>
        <dbReference type="ARBA" id="ARBA00012687"/>
    </source>
</evidence>
<keyword evidence="6 11" id="KW-0328">Glycosyltransferase</keyword>
<dbReference type="EC" id="2.4.1.182" evidence="2 10"/>
<dbReference type="Pfam" id="PF02684">
    <property type="entry name" value="LpxB"/>
    <property type="match status" value="1"/>
</dbReference>
<accession>A0ABW3NPA0</accession>
<comment type="catalytic activity">
    <reaction evidence="9">
        <text>a lipid X + a UDP-2-N,3-O-bis[(3R)-3-hydroxyacyl]-alpha-D-glucosamine = a lipid A disaccharide + UDP + H(+)</text>
        <dbReference type="Rhea" id="RHEA:67828"/>
        <dbReference type="ChEBI" id="CHEBI:15378"/>
        <dbReference type="ChEBI" id="CHEBI:58223"/>
        <dbReference type="ChEBI" id="CHEBI:137748"/>
        <dbReference type="ChEBI" id="CHEBI:176338"/>
        <dbReference type="ChEBI" id="CHEBI:176343"/>
        <dbReference type="EC" id="2.4.1.182"/>
    </reaction>
</comment>
<dbReference type="GO" id="GO:0008915">
    <property type="term" value="F:lipid-A-disaccharide synthase activity"/>
    <property type="evidence" value="ECO:0007669"/>
    <property type="project" value="UniProtKB-EC"/>
</dbReference>
<keyword evidence="4" id="KW-0444">Lipid biosynthesis</keyword>
<keyword evidence="8" id="KW-0443">Lipid metabolism</keyword>
<dbReference type="PANTHER" id="PTHR30372">
    <property type="entry name" value="LIPID-A-DISACCHARIDE SYNTHASE"/>
    <property type="match status" value="1"/>
</dbReference>
<dbReference type="RefSeq" id="WP_380741761.1">
    <property type="nucleotide sequence ID" value="NZ_JBHTLI010000001.1"/>
</dbReference>
<organism evidence="11 12">
    <name type="scientific">Salegentibacter chungangensis</name>
    <dbReference type="NCBI Taxonomy" id="1335724"/>
    <lineage>
        <taxon>Bacteria</taxon>
        <taxon>Pseudomonadati</taxon>
        <taxon>Bacteroidota</taxon>
        <taxon>Flavobacteriia</taxon>
        <taxon>Flavobacteriales</taxon>
        <taxon>Flavobacteriaceae</taxon>
        <taxon>Salegentibacter</taxon>
    </lineage>
</organism>
<evidence type="ECO:0000256" key="9">
    <source>
        <dbReference type="ARBA" id="ARBA00048975"/>
    </source>
</evidence>
<reference evidence="12" key="1">
    <citation type="journal article" date="2019" name="Int. J. Syst. Evol. Microbiol.">
        <title>The Global Catalogue of Microorganisms (GCM) 10K type strain sequencing project: providing services to taxonomists for standard genome sequencing and annotation.</title>
        <authorList>
            <consortium name="The Broad Institute Genomics Platform"/>
            <consortium name="The Broad Institute Genome Sequencing Center for Infectious Disease"/>
            <person name="Wu L."/>
            <person name="Ma J."/>
        </authorList>
    </citation>
    <scope>NUCLEOTIDE SEQUENCE [LARGE SCALE GENOMIC DNA]</scope>
    <source>
        <strain evidence="12">CCUG 64793</strain>
    </source>
</reference>
<name>A0ABW3NPA0_9FLAO</name>
<dbReference type="NCBIfam" id="TIGR00215">
    <property type="entry name" value="lpxB"/>
    <property type="match status" value="1"/>
</dbReference>